<dbReference type="Proteomes" id="UP001500655">
    <property type="component" value="Unassembled WGS sequence"/>
</dbReference>
<comment type="similarity">
    <text evidence="1">Belongs to the polysaccharide synthase family.</text>
</comment>
<dbReference type="EMBL" id="BAAALS010000035">
    <property type="protein sequence ID" value="GAA1773546.1"/>
    <property type="molecule type" value="Genomic_DNA"/>
</dbReference>
<evidence type="ECO:0000313" key="4">
    <source>
        <dbReference type="Proteomes" id="UP001500655"/>
    </source>
</evidence>
<dbReference type="PANTHER" id="PTHR43318">
    <property type="entry name" value="UDP-N-ACETYLGLUCOSAMINE 4,6-DEHYDRATASE"/>
    <property type="match status" value="1"/>
</dbReference>
<reference evidence="4" key="1">
    <citation type="journal article" date="2019" name="Int. J. Syst. Evol. Microbiol.">
        <title>The Global Catalogue of Microorganisms (GCM) 10K type strain sequencing project: providing services to taxonomists for standard genome sequencing and annotation.</title>
        <authorList>
            <consortium name="The Broad Institute Genomics Platform"/>
            <consortium name="The Broad Institute Genome Sequencing Center for Infectious Disease"/>
            <person name="Wu L."/>
            <person name="Ma J."/>
        </authorList>
    </citation>
    <scope>NUCLEOTIDE SEQUENCE [LARGE SCALE GENOMIC DNA]</scope>
    <source>
        <strain evidence="4">JCM 13249</strain>
    </source>
</reference>
<evidence type="ECO:0000313" key="3">
    <source>
        <dbReference type="EMBL" id="GAA1773546.1"/>
    </source>
</evidence>
<dbReference type="Pfam" id="PF02719">
    <property type="entry name" value="Polysacc_synt_2"/>
    <property type="match status" value="1"/>
</dbReference>
<gene>
    <name evidence="3" type="ORF">GCM10009681_51280</name>
</gene>
<name>A0ABP4XA18_9ACTN</name>
<protein>
    <recommendedName>
        <fullName evidence="2">Polysaccharide biosynthesis protein CapD-like domain-containing protein</fullName>
    </recommendedName>
</protein>
<comment type="caution">
    <text evidence="3">The sequence shown here is derived from an EMBL/GenBank/DDBJ whole genome shotgun (WGS) entry which is preliminary data.</text>
</comment>
<dbReference type="PANTHER" id="PTHR43318:SF1">
    <property type="entry name" value="POLYSACCHARIDE BIOSYNTHESIS PROTEIN EPSC-RELATED"/>
    <property type="match status" value="1"/>
</dbReference>
<feature type="domain" description="Polysaccharide biosynthesis protein CapD-like" evidence="2">
    <location>
        <begin position="86"/>
        <end position="360"/>
    </location>
</feature>
<keyword evidence="4" id="KW-1185">Reference proteome</keyword>
<dbReference type="InterPro" id="IPR003869">
    <property type="entry name" value="Polysac_CapD-like"/>
</dbReference>
<proteinExistence type="inferred from homology"/>
<dbReference type="Gene3D" id="3.40.50.720">
    <property type="entry name" value="NAD(P)-binding Rossmann-like Domain"/>
    <property type="match status" value="1"/>
</dbReference>
<organism evidence="3 4">
    <name type="scientific">Luedemannella helvata</name>
    <dbReference type="NCBI Taxonomy" id="349315"/>
    <lineage>
        <taxon>Bacteria</taxon>
        <taxon>Bacillati</taxon>
        <taxon>Actinomycetota</taxon>
        <taxon>Actinomycetes</taxon>
        <taxon>Micromonosporales</taxon>
        <taxon>Micromonosporaceae</taxon>
        <taxon>Luedemannella</taxon>
    </lineage>
</organism>
<dbReference type="InterPro" id="IPR036291">
    <property type="entry name" value="NAD(P)-bd_dom_sf"/>
</dbReference>
<accession>A0ABP4XA18</accession>
<evidence type="ECO:0000259" key="2">
    <source>
        <dbReference type="Pfam" id="PF02719"/>
    </source>
</evidence>
<sequence>MHFLHQNRTQPREAAQPPAGRVRFLDRLRGGRRAPAPRTAYALNSVDLLDRPLAPIGDAHLWELLGRGQVDTGLDAMAGYLDGKRVLVTGAGGSIGSELCRQISRHHPAELMMLDRDETGLHAVQFSLHGRALLDSPELILADLRDADEIARVVRRRRPDVIFHAAALKHLTLLERHPAEAIKTNVWGTLTVLEAARDVERFVNLSTDKAAQPSSVLGYSKRITERLTAHAAAAYDGTFLSVRFGNVLGSRGSALTAFRAQVAAGGPITVTHPDVTRYFMTVQEAVQLVIHAGVIGGDGEALVLEMGKPVRIVDVARQLARRAPSPVEIVFTGLRPGEKMHEELFGPDECDIRPRHPLISHVTVPPLDPAEVRVIDLAGSPMDIVAHLARLCERRPAALVAGADRDEAIGP</sequence>
<dbReference type="SUPFAM" id="SSF51735">
    <property type="entry name" value="NAD(P)-binding Rossmann-fold domains"/>
    <property type="match status" value="1"/>
</dbReference>
<dbReference type="CDD" id="cd05237">
    <property type="entry name" value="UDP_invert_4-6DH_SDR_e"/>
    <property type="match status" value="1"/>
</dbReference>
<dbReference type="InterPro" id="IPR051203">
    <property type="entry name" value="Polysaccharide_Synthase-Rel"/>
</dbReference>
<evidence type="ECO:0000256" key="1">
    <source>
        <dbReference type="ARBA" id="ARBA00007430"/>
    </source>
</evidence>